<dbReference type="OrthoDB" id="4204700at2759"/>
<feature type="compositionally biased region" description="Polar residues" evidence="1">
    <location>
        <begin position="241"/>
        <end position="268"/>
    </location>
</feature>
<evidence type="ECO:0000256" key="1">
    <source>
        <dbReference type="SAM" id="MobiDB-lite"/>
    </source>
</evidence>
<dbReference type="EMBL" id="PXXK01000002">
    <property type="protein sequence ID" value="RFN55684.1"/>
    <property type="molecule type" value="Genomic_DNA"/>
</dbReference>
<name>A0A395N6C6_9HYPO</name>
<feature type="compositionally biased region" description="Polar residues" evidence="1">
    <location>
        <begin position="212"/>
        <end position="226"/>
    </location>
</feature>
<dbReference type="AlphaFoldDB" id="A0A395N6C6"/>
<keyword evidence="3" id="KW-1185">Reference proteome</keyword>
<feature type="compositionally biased region" description="Basic and acidic residues" evidence="1">
    <location>
        <begin position="385"/>
        <end position="397"/>
    </location>
</feature>
<evidence type="ECO:0008006" key="4">
    <source>
        <dbReference type="Google" id="ProtNLM"/>
    </source>
</evidence>
<gene>
    <name evidence="2" type="ORF">FIE12Z_19</name>
</gene>
<dbReference type="Proteomes" id="UP000265631">
    <property type="component" value="Unassembled WGS sequence"/>
</dbReference>
<feature type="region of interest" description="Disordered" evidence="1">
    <location>
        <begin position="1"/>
        <end position="20"/>
    </location>
</feature>
<feature type="compositionally biased region" description="Low complexity" evidence="1">
    <location>
        <begin position="345"/>
        <end position="369"/>
    </location>
</feature>
<evidence type="ECO:0000313" key="2">
    <source>
        <dbReference type="EMBL" id="RFN55684.1"/>
    </source>
</evidence>
<reference evidence="2 3" key="1">
    <citation type="journal article" date="2018" name="PLoS Pathog.">
        <title>Evolution of structural diversity of trichothecenes, a family of toxins produced by plant pathogenic and entomopathogenic fungi.</title>
        <authorList>
            <person name="Proctor R.H."/>
            <person name="McCormick S.P."/>
            <person name="Kim H.S."/>
            <person name="Cardoza R.E."/>
            <person name="Stanley A.M."/>
            <person name="Lindo L."/>
            <person name="Kelly A."/>
            <person name="Brown D.W."/>
            <person name="Lee T."/>
            <person name="Vaughan M.M."/>
            <person name="Alexander N.J."/>
            <person name="Busman M."/>
            <person name="Gutierrez S."/>
        </authorList>
    </citation>
    <scope>NUCLEOTIDE SEQUENCE [LARGE SCALE GENOMIC DNA]</scope>
    <source>
        <strain evidence="2 3">NRRL 13405</strain>
    </source>
</reference>
<feature type="region of interest" description="Disordered" evidence="1">
    <location>
        <begin position="210"/>
        <end position="406"/>
    </location>
</feature>
<feature type="compositionally biased region" description="Polar residues" evidence="1">
    <location>
        <begin position="1"/>
        <end position="16"/>
    </location>
</feature>
<feature type="compositionally biased region" description="Low complexity" evidence="1">
    <location>
        <begin position="320"/>
        <end position="331"/>
    </location>
</feature>
<proteinExistence type="predicted"/>
<comment type="caution">
    <text evidence="2">The sequence shown here is derived from an EMBL/GenBank/DDBJ whole genome shotgun (WGS) entry which is preliminary data.</text>
</comment>
<feature type="compositionally biased region" description="Low complexity" evidence="1">
    <location>
        <begin position="269"/>
        <end position="280"/>
    </location>
</feature>
<protein>
    <recommendedName>
        <fullName evidence="4">Endo-1,3(4)-beta-glucanase</fullName>
    </recommendedName>
</protein>
<dbReference type="STRING" id="2594813.A0A395N6C6"/>
<evidence type="ECO:0000313" key="3">
    <source>
        <dbReference type="Proteomes" id="UP000265631"/>
    </source>
</evidence>
<sequence length="406" mass="45802">MAMNPQPNGSGPAQSRENYRHSMEEWRQAALAQRNQYEPRVKEQVTRSFHEYSPPFYASIIGYRREWNLLVATSRVSGFAATLGRDLEDEEAKAIAEYTLSNIHTNASLKWLSLAIAGYMTYRGRHTWQFPFYKPKLGGRFNPNEATSIFTNKKIRGSYPRATWHTLRFTAYAGVTMFMVEPAFRAVNFIRTEAAMTNDPRLKQFTKDASQRVEQVMSNPTISKTAFTGKDAHRGGEDNPWANNDTNNASSESGYQSYQSTPTQYWDKSQSSTATQQSQQPPKDDWSVLDDDDDASPIAVSARKQPVAAPSGSAWDRIRQQSQGAPQPQQSDYQSRAWAARSQTESQPQSQSGWGSQAAGSSSESFSFSKSDEERAIAKEQAQNEFDRLVESERNSTDQENSWGRK</sequence>
<organism evidence="2 3">
    <name type="scientific">Fusarium flagelliforme</name>
    <dbReference type="NCBI Taxonomy" id="2675880"/>
    <lineage>
        <taxon>Eukaryota</taxon>
        <taxon>Fungi</taxon>
        <taxon>Dikarya</taxon>
        <taxon>Ascomycota</taxon>
        <taxon>Pezizomycotina</taxon>
        <taxon>Sordariomycetes</taxon>
        <taxon>Hypocreomycetidae</taxon>
        <taxon>Hypocreales</taxon>
        <taxon>Nectriaceae</taxon>
        <taxon>Fusarium</taxon>
        <taxon>Fusarium incarnatum-equiseti species complex</taxon>
    </lineage>
</organism>
<accession>A0A395N6C6</accession>